<keyword evidence="1" id="KW-0472">Membrane</keyword>
<accession>A0A563VV71</accession>
<reference evidence="2 3" key="1">
    <citation type="submission" date="2019-01" db="EMBL/GenBank/DDBJ databases">
        <authorList>
            <person name="Brito A."/>
        </authorList>
    </citation>
    <scope>NUCLEOTIDE SEQUENCE [LARGE SCALE GENOMIC DNA]</scope>
    <source>
        <strain evidence="2">1</strain>
    </source>
</reference>
<organism evidence="2 3">
    <name type="scientific">Hyella patelloides LEGE 07179</name>
    <dbReference type="NCBI Taxonomy" id="945734"/>
    <lineage>
        <taxon>Bacteria</taxon>
        <taxon>Bacillati</taxon>
        <taxon>Cyanobacteriota</taxon>
        <taxon>Cyanophyceae</taxon>
        <taxon>Pleurocapsales</taxon>
        <taxon>Hyellaceae</taxon>
        <taxon>Hyella</taxon>
    </lineage>
</organism>
<proteinExistence type="predicted"/>
<dbReference type="RefSeq" id="WP_144865421.1">
    <property type="nucleotide sequence ID" value="NZ_LR213793.1"/>
</dbReference>
<dbReference type="EMBL" id="CAACVJ010000257">
    <property type="protein sequence ID" value="VEP15358.1"/>
    <property type="molecule type" value="Genomic_DNA"/>
</dbReference>
<dbReference type="AlphaFoldDB" id="A0A563VV71"/>
<gene>
    <name evidence="2" type="ORF">H1P_330007</name>
</gene>
<dbReference type="Proteomes" id="UP000320055">
    <property type="component" value="Unassembled WGS sequence"/>
</dbReference>
<keyword evidence="3" id="KW-1185">Reference proteome</keyword>
<evidence type="ECO:0000313" key="3">
    <source>
        <dbReference type="Proteomes" id="UP000320055"/>
    </source>
</evidence>
<evidence type="ECO:0000313" key="2">
    <source>
        <dbReference type="EMBL" id="VEP15358.1"/>
    </source>
</evidence>
<feature type="transmembrane region" description="Helical" evidence="1">
    <location>
        <begin position="35"/>
        <end position="66"/>
    </location>
</feature>
<name>A0A563VV71_9CYAN</name>
<keyword evidence="1" id="KW-1133">Transmembrane helix</keyword>
<evidence type="ECO:0000256" key="1">
    <source>
        <dbReference type="SAM" id="Phobius"/>
    </source>
</evidence>
<sequence>MSLILSFLGFLITFLVIYFSSKIEDEVEALVTRLLAVVIFFLSLLFSSLLIKLTMLGIFLVICPFIGDRLSVYFHHQIKK</sequence>
<keyword evidence="1" id="KW-0812">Transmembrane</keyword>
<protein>
    <submittedName>
        <fullName evidence="2">Uncharacterized protein</fullName>
    </submittedName>
</protein>